<name>A0ABQ8XNI1_9EUKA</name>
<evidence type="ECO:0000256" key="1">
    <source>
        <dbReference type="SAM" id="Coils"/>
    </source>
</evidence>
<feature type="region of interest" description="Disordered" evidence="2">
    <location>
        <begin position="68"/>
        <end position="98"/>
    </location>
</feature>
<proteinExistence type="predicted"/>
<sequence>MINQFKISREKIKIIRIRGERAQKKIEIKLSQLEEKLKVLRKLELEERKEVIDVNKIIEKIIINKKKTQSNDMKKQKKEIIKQPEEEEEEKEIKSNKQKEIEIEIEKNTRNQDSIVESDYQKEETHENNILNQNELEKTIEKFSSNHENREINKENIIPKDNCEKVQTQNTDQIQVEKKIVKPQNKKTEQKNSFLSPFAKKRTIEAGKCHGFNRNNQPCKLKADEKSKDKKWCRFHDPNAKKTLVPSGPSILDLHPLKKQN</sequence>
<evidence type="ECO:0000313" key="3">
    <source>
        <dbReference type="EMBL" id="KAJ6233660.1"/>
    </source>
</evidence>
<keyword evidence="1" id="KW-0175">Coiled coil</keyword>
<evidence type="ECO:0000313" key="4">
    <source>
        <dbReference type="Proteomes" id="UP001150062"/>
    </source>
</evidence>
<evidence type="ECO:0000256" key="2">
    <source>
        <dbReference type="SAM" id="MobiDB-lite"/>
    </source>
</evidence>
<feature type="coiled-coil region" evidence="1">
    <location>
        <begin position="23"/>
        <end position="50"/>
    </location>
</feature>
<keyword evidence="4" id="KW-1185">Reference proteome</keyword>
<accession>A0ABQ8XNI1</accession>
<feature type="region of interest" description="Disordered" evidence="2">
    <location>
        <begin position="239"/>
        <end position="261"/>
    </location>
</feature>
<comment type="caution">
    <text evidence="3">The sequence shown here is derived from an EMBL/GenBank/DDBJ whole genome shotgun (WGS) entry which is preliminary data.</text>
</comment>
<organism evidence="3 4">
    <name type="scientific">Anaeramoeba flamelloides</name>
    <dbReference type="NCBI Taxonomy" id="1746091"/>
    <lineage>
        <taxon>Eukaryota</taxon>
        <taxon>Metamonada</taxon>
        <taxon>Anaeramoebidae</taxon>
        <taxon>Anaeramoeba</taxon>
    </lineage>
</organism>
<dbReference type="Proteomes" id="UP001150062">
    <property type="component" value="Unassembled WGS sequence"/>
</dbReference>
<protein>
    <submittedName>
        <fullName evidence="3">Uncharacterized protein</fullName>
    </submittedName>
</protein>
<feature type="compositionally biased region" description="Basic and acidic residues" evidence="2">
    <location>
        <begin position="72"/>
        <end position="84"/>
    </location>
</feature>
<reference evidence="3" key="1">
    <citation type="submission" date="2022-08" db="EMBL/GenBank/DDBJ databases">
        <title>Novel sulfate-reducing endosymbionts in the free-living metamonad Anaeramoeba.</title>
        <authorList>
            <person name="Jerlstrom-Hultqvist J."/>
            <person name="Cepicka I."/>
            <person name="Gallot-Lavallee L."/>
            <person name="Salas-Leiva D."/>
            <person name="Curtis B.A."/>
            <person name="Zahonova K."/>
            <person name="Pipaliya S."/>
            <person name="Dacks J."/>
            <person name="Roger A.J."/>
        </authorList>
    </citation>
    <scope>NUCLEOTIDE SEQUENCE</scope>
    <source>
        <strain evidence="3">Schooner1</strain>
    </source>
</reference>
<dbReference type="EMBL" id="JAOAOG010000276">
    <property type="protein sequence ID" value="KAJ6233660.1"/>
    <property type="molecule type" value="Genomic_DNA"/>
</dbReference>
<gene>
    <name evidence="3" type="ORF">M0813_29968</name>
</gene>